<reference evidence="2" key="1">
    <citation type="submission" date="2023-03" db="EMBL/GenBank/DDBJ databases">
        <title>Massive genome expansion in bonnet fungi (Mycena s.s.) driven by repeated elements and novel gene families across ecological guilds.</title>
        <authorList>
            <consortium name="Lawrence Berkeley National Laboratory"/>
            <person name="Harder C.B."/>
            <person name="Miyauchi S."/>
            <person name="Viragh M."/>
            <person name="Kuo A."/>
            <person name="Thoen E."/>
            <person name="Andreopoulos B."/>
            <person name="Lu D."/>
            <person name="Skrede I."/>
            <person name="Drula E."/>
            <person name="Henrissat B."/>
            <person name="Morin E."/>
            <person name="Kohler A."/>
            <person name="Barry K."/>
            <person name="LaButti K."/>
            <person name="Morin E."/>
            <person name="Salamov A."/>
            <person name="Lipzen A."/>
            <person name="Mereny Z."/>
            <person name="Hegedus B."/>
            <person name="Baldrian P."/>
            <person name="Stursova M."/>
            <person name="Weitz H."/>
            <person name="Taylor A."/>
            <person name="Grigoriev I.V."/>
            <person name="Nagy L.G."/>
            <person name="Martin F."/>
            <person name="Kauserud H."/>
        </authorList>
    </citation>
    <scope>NUCLEOTIDE SEQUENCE</scope>
    <source>
        <strain evidence="2">9144</strain>
    </source>
</reference>
<evidence type="ECO:0008006" key="4">
    <source>
        <dbReference type="Google" id="ProtNLM"/>
    </source>
</evidence>
<protein>
    <recommendedName>
        <fullName evidence="4">F-box domain-containing protein</fullName>
    </recommendedName>
</protein>
<keyword evidence="1" id="KW-0175">Coiled coil</keyword>
<feature type="coiled-coil region" evidence="1">
    <location>
        <begin position="22"/>
        <end position="49"/>
    </location>
</feature>
<keyword evidence="3" id="KW-1185">Reference proteome</keyword>
<evidence type="ECO:0000313" key="3">
    <source>
        <dbReference type="Proteomes" id="UP001219525"/>
    </source>
</evidence>
<proteinExistence type="predicted"/>
<dbReference type="AlphaFoldDB" id="A0AAD6Y551"/>
<evidence type="ECO:0000256" key="1">
    <source>
        <dbReference type="SAM" id="Coils"/>
    </source>
</evidence>
<evidence type="ECO:0000313" key="2">
    <source>
        <dbReference type="EMBL" id="KAJ7191934.1"/>
    </source>
</evidence>
<sequence>MTTTCSMCGFSFCNMDRQLSPAASTESRRQQLRSRLSELNSQFELIIAERQTLLAESEAIVYPILSLPVETTIEIFQCCADSETDSSPSPSKAPLLLTQICRQWRKIALHAPEVWSSLHFRDEYPVELLELWISRSGGFPRDFSLHARDPPRAGALIETCIAHADHWWDVKIGILLSSVPQLALSGISFPMLHSVSFDIYQRIGNEVITDVITIQNAPLLREVHTLTLPDVRFNIPWWQLTTLSLRQTLDTAECIAILAGSPNLIHLTVYTNGPGSTSLVMPSLESLTCNLAGGHTILECLTLPHLTRLTLYGIVEVAEVNVLNAFLRNSECHLVFLSISIPDTDRHTLMLCLRSIPDSVTEAEFSWQPRSFPRDLFAELRSLDVLPHLAKLCLRTGRLKQYHYQSLVDMLVVRRQATPPRGPLESLSLYVKTYSQSGLDVDPRNGPNASTMTQLRKLASAGLKIKVTLSARLTWSTQVVLDTV</sequence>
<comment type="caution">
    <text evidence="2">The sequence shown here is derived from an EMBL/GenBank/DDBJ whole genome shotgun (WGS) entry which is preliminary data.</text>
</comment>
<dbReference type="EMBL" id="JARJCW010000126">
    <property type="protein sequence ID" value="KAJ7191934.1"/>
    <property type="molecule type" value="Genomic_DNA"/>
</dbReference>
<organism evidence="2 3">
    <name type="scientific">Mycena pura</name>
    <dbReference type="NCBI Taxonomy" id="153505"/>
    <lineage>
        <taxon>Eukaryota</taxon>
        <taxon>Fungi</taxon>
        <taxon>Dikarya</taxon>
        <taxon>Basidiomycota</taxon>
        <taxon>Agaricomycotina</taxon>
        <taxon>Agaricomycetes</taxon>
        <taxon>Agaricomycetidae</taxon>
        <taxon>Agaricales</taxon>
        <taxon>Marasmiineae</taxon>
        <taxon>Mycenaceae</taxon>
        <taxon>Mycena</taxon>
    </lineage>
</organism>
<accession>A0AAD6Y551</accession>
<name>A0AAD6Y551_9AGAR</name>
<dbReference type="Proteomes" id="UP001219525">
    <property type="component" value="Unassembled WGS sequence"/>
</dbReference>
<gene>
    <name evidence="2" type="ORF">GGX14DRAFT_596630</name>
</gene>